<keyword evidence="5" id="KW-1185">Reference proteome</keyword>
<feature type="repeat" description="WD" evidence="3">
    <location>
        <begin position="480"/>
        <end position="521"/>
    </location>
</feature>
<dbReference type="CDD" id="cd00200">
    <property type="entry name" value="WD40"/>
    <property type="match status" value="1"/>
</dbReference>
<feature type="repeat" description="WD" evidence="3">
    <location>
        <begin position="438"/>
        <end position="469"/>
    </location>
</feature>
<sequence length="722" mass="80391">MSQFKCEEADKMLDAFIYGYLMKKQLYETARTFHDEGKVAPDIATGASTDFLSDWWSVFWDLFMARIGLSHSEAAISYLNFQQIKAQEMRKQGEQETIQVFSQSPAQQQQCWGETQIVNGSVLCPINNDPLVRQNWVTSNRMASKLNEARLKRPLQGNALHDTTIKKMKANSAGQIPSKDYVWMMNELAAMTGGQASGQTLLRAPSFLQENLQQDQNQNHQLPGSTQVMNSEMNAMMRFPAVVSEGSFISVHGSNQGGSNLTMKGRPLAGLDQLNPELLQYCILMQSSQSFNQFLPRQQHMLQAEHNLVNPSVTGFDSQRPRVLLNNQDNGPRKDGQSNSVGDSIPNIITPAQIGFPELPNLDLDMFLKASKSQVGQKLKRNNDLDSLASTQNQLADMDHLTGDESLGDNVESFSSLADTDHKGRVDKGFSFKEVKHAMASSHKVDCCHFSFDGKLLVTGGRDKTASLWCTESFNLKSTLEEHTQRITDVRFCPSMLRVATSSADKTVKVWDANNPRHSLQTFTGHTTTVMSLDFQPSKGDLICSCDHKEIRCWSIKNGSCVGVFKGGVTLVRFQPGLGKLLAAAVDNQILIVDVENLSCRLKLQGHKSRVRSVCWDSSGNYLASVSDDLVRIWAVGSDSGWECIHELNTAGSENKLKTCAFHPIYHLLVIGCHETLMLWDFMERKIMTVLAHDKLVSALAVSDVTGLMASVSHDKHFKIWK</sequence>
<feature type="repeat" description="WD" evidence="3">
    <location>
        <begin position="690"/>
        <end position="722"/>
    </location>
</feature>
<dbReference type="eggNOG" id="KOG0266">
    <property type="taxonomic scope" value="Eukaryota"/>
</dbReference>
<proteinExistence type="predicted"/>
<evidence type="ECO:0000256" key="1">
    <source>
        <dbReference type="ARBA" id="ARBA00022574"/>
    </source>
</evidence>
<dbReference type="RefSeq" id="XP_012573480.2">
    <property type="nucleotide sequence ID" value="XM_012718026.2"/>
</dbReference>
<dbReference type="SUPFAM" id="SSF50978">
    <property type="entry name" value="WD40 repeat-like"/>
    <property type="match status" value="1"/>
</dbReference>
<evidence type="ECO:0000313" key="5">
    <source>
        <dbReference type="Proteomes" id="UP000087171"/>
    </source>
</evidence>
<keyword evidence="1 3" id="KW-0853">WD repeat</keyword>
<dbReference type="InterPro" id="IPR015943">
    <property type="entry name" value="WD40/YVTN_repeat-like_dom_sf"/>
</dbReference>
<dbReference type="SMART" id="SM00320">
    <property type="entry name" value="WD40"/>
    <property type="match status" value="7"/>
</dbReference>
<dbReference type="Proteomes" id="UP000087171">
    <property type="component" value="Chromosome Ca7"/>
</dbReference>
<dbReference type="GeneID" id="101501321"/>
<dbReference type="AlphaFoldDB" id="A0A1S3ECB7"/>
<dbReference type="PROSITE" id="PS50896">
    <property type="entry name" value="LISH"/>
    <property type="match status" value="1"/>
</dbReference>
<dbReference type="KEGG" id="cam:101501321"/>
<feature type="region of interest" description="Disordered" evidence="4">
    <location>
        <begin position="312"/>
        <end position="346"/>
    </location>
</feature>
<feature type="repeat" description="WD" evidence="3">
    <location>
        <begin position="604"/>
        <end position="634"/>
    </location>
</feature>
<dbReference type="PANTHER" id="PTHR44376">
    <property type="entry name" value="TRANSCRIPTIONAL REGULATOR OF FILAMENTOUS GROWTH FLO8"/>
    <property type="match status" value="1"/>
</dbReference>
<dbReference type="InterPro" id="IPR036322">
    <property type="entry name" value="WD40_repeat_dom_sf"/>
</dbReference>
<dbReference type="Gene3D" id="2.130.10.10">
    <property type="entry name" value="YVTN repeat-like/Quinoprotein amine dehydrogenase"/>
    <property type="match status" value="2"/>
</dbReference>
<keyword evidence="2" id="KW-0677">Repeat</keyword>
<reference evidence="6" key="2">
    <citation type="submission" date="2025-08" db="UniProtKB">
        <authorList>
            <consortium name="RefSeq"/>
        </authorList>
    </citation>
    <scope>IDENTIFICATION</scope>
    <source>
        <tissue evidence="6">Etiolated seedlings</tissue>
    </source>
</reference>
<dbReference type="STRING" id="3827.A0A1S3ECB7"/>
<dbReference type="PROSITE" id="PS00678">
    <property type="entry name" value="WD_REPEATS_1"/>
    <property type="match status" value="1"/>
</dbReference>
<evidence type="ECO:0000256" key="3">
    <source>
        <dbReference type="PROSITE-ProRule" id="PRU00221"/>
    </source>
</evidence>
<dbReference type="InterPro" id="IPR001680">
    <property type="entry name" value="WD40_rpt"/>
</dbReference>
<dbReference type="PROSITE" id="PS50294">
    <property type="entry name" value="WD_REPEATS_REGION"/>
    <property type="match status" value="2"/>
</dbReference>
<feature type="repeat" description="WD" evidence="3">
    <location>
        <begin position="523"/>
        <end position="564"/>
    </location>
</feature>
<protein>
    <submittedName>
        <fullName evidence="6">Transcriptional corepressor LEUNIG-like</fullName>
    </submittedName>
</protein>
<gene>
    <name evidence="6" type="primary">LOC101501321</name>
</gene>
<evidence type="ECO:0000313" key="6">
    <source>
        <dbReference type="RefSeq" id="XP_012573480.2"/>
    </source>
</evidence>
<accession>A0A1S3ECB7</accession>
<dbReference type="InterPro" id="IPR019775">
    <property type="entry name" value="WD40_repeat_CS"/>
</dbReference>
<evidence type="ECO:0000256" key="2">
    <source>
        <dbReference type="ARBA" id="ARBA00022737"/>
    </source>
</evidence>
<dbReference type="InterPro" id="IPR006594">
    <property type="entry name" value="LisH"/>
</dbReference>
<organism evidence="5 6">
    <name type="scientific">Cicer arietinum</name>
    <name type="common">Chickpea</name>
    <name type="synonym">Garbanzo</name>
    <dbReference type="NCBI Taxonomy" id="3827"/>
    <lineage>
        <taxon>Eukaryota</taxon>
        <taxon>Viridiplantae</taxon>
        <taxon>Streptophyta</taxon>
        <taxon>Embryophyta</taxon>
        <taxon>Tracheophyta</taxon>
        <taxon>Spermatophyta</taxon>
        <taxon>Magnoliopsida</taxon>
        <taxon>eudicotyledons</taxon>
        <taxon>Gunneridae</taxon>
        <taxon>Pentapetalae</taxon>
        <taxon>rosids</taxon>
        <taxon>fabids</taxon>
        <taxon>Fabales</taxon>
        <taxon>Fabaceae</taxon>
        <taxon>Papilionoideae</taxon>
        <taxon>50 kb inversion clade</taxon>
        <taxon>NPAAA clade</taxon>
        <taxon>Hologalegina</taxon>
        <taxon>IRL clade</taxon>
        <taxon>Cicereae</taxon>
        <taxon>Cicer</taxon>
    </lineage>
</organism>
<dbReference type="InterPro" id="IPR044716">
    <property type="entry name" value="LEUNIG-like"/>
</dbReference>
<dbReference type="PANTHER" id="PTHR44376:SF13">
    <property type="entry name" value="LISH DOMAIN-CONTAINING PROTEIN"/>
    <property type="match status" value="1"/>
</dbReference>
<dbReference type="PROSITE" id="PS50082">
    <property type="entry name" value="WD_REPEATS_2"/>
    <property type="match status" value="5"/>
</dbReference>
<reference evidence="5" key="1">
    <citation type="journal article" date="2013" name="Nat. Biotechnol.">
        <title>Draft genome sequence of chickpea (Cicer arietinum) provides a resource for trait improvement.</title>
        <authorList>
            <person name="Varshney R.K."/>
            <person name="Song C."/>
            <person name="Saxena R.K."/>
            <person name="Azam S."/>
            <person name="Yu S."/>
            <person name="Sharpe A.G."/>
            <person name="Cannon S."/>
            <person name="Baek J."/>
            <person name="Rosen B.D."/>
            <person name="Tar'an B."/>
            <person name="Millan T."/>
            <person name="Zhang X."/>
            <person name="Ramsay L.D."/>
            <person name="Iwata A."/>
            <person name="Wang Y."/>
            <person name="Nelson W."/>
            <person name="Farmer A.D."/>
            <person name="Gaur P.M."/>
            <person name="Soderlund C."/>
            <person name="Penmetsa R.V."/>
            <person name="Xu C."/>
            <person name="Bharti A.K."/>
            <person name="He W."/>
            <person name="Winter P."/>
            <person name="Zhao S."/>
            <person name="Hane J.K."/>
            <person name="Carrasquilla-Garcia N."/>
            <person name="Condie J.A."/>
            <person name="Upadhyaya H.D."/>
            <person name="Luo M.C."/>
            <person name="Thudi M."/>
            <person name="Gowda C.L."/>
            <person name="Singh N.P."/>
            <person name="Lichtenzveig J."/>
            <person name="Gali K.K."/>
            <person name="Rubio J."/>
            <person name="Nadarajan N."/>
            <person name="Dolezel J."/>
            <person name="Bansal K.C."/>
            <person name="Xu X."/>
            <person name="Edwards D."/>
            <person name="Zhang G."/>
            <person name="Kahl G."/>
            <person name="Gil J."/>
            <person name="Singh K.B."/>
            <person name="Datta S.K."/>
            <person name="Jackson S.A."/>
            <person name="Wang J."/>
            <person name="Cook D.R."/>
        </authorList>
    </citation>
    <scope>NUCLEOTIDE SEQUENCE [LARGE SCALE GENOMIC DNA]</scope>
    <source>
        <strain evidence="5">cv. CDC Frontier</strain>
    </source>
</reference>
<dbReference type="Pfam" id="PF00400">
    <property type="entry name" value="WD40"/>
    <property type="match status" value="5"/>
</dbReference>
<dbReference type="GO" id="GO:0003714">
    <property type="term" value="F:transcription corepressor activity"/>
    <property type="evidence" value="ECO:0007669"/>
    <property type="project" value="InterPro"/>
</dbReference>
<dbReference type="OrthoDB" id="47802at2759"/>
<evidence type="ECO:0000256" key="4">
    <source>
        <dbReference type="SAM" id="MobiDB-lite"/>
    </source>
</evidence>
<dbReference type="Pfam" id="PF08513">
    <property type="entry name" value="LisH"/>
    <property type="match status" value="1"/>
</dbReference>
<dbReference type="PaxDb" id="3827-XP_004508559.1"/>
<name>A0A1S3ECB7_CICAR</name>